<dbReference type="CDD" id="cd00342">
    <property type="entry name" value="gram_neg_porins"/>
    <property type="match status" value="1"/>
</dbReference>
<feature type="chain" id="PRO_5015462064" evidence="11">
    <location>
        <begin position="27"/>
        <end position="318"/>
    </location>
</feature>
<reference evidence="13 14" key="1">
    <citation type="submission" date="2016-12" db="EMBL/GenBank/DDBJ databases">
        <title>Diversity of luminous bacteria.</title>
        <authorList>
            <person name="Yoshizawa S."/>
            <person name="Kogure K."/>
        </authorList>
    </citation>
    <scope>NUCLEOTIDE SEQUENCE [LARGE SCALE GENOMIC DNA]</scope>
    <source>
        <strain evidence="13 14">SA4-48</strain>
    </source>
</reference>
<keyword evidence="9" id="KW-0472">Membrane</keyword>
<protein>
    <submittedName>
        <fullName evidence="13">Porin</fullName>
    </submittedName>
</protein>
<evidence type="ECO:0000256" key="3">
    <source>
        <dbReference type="ARBA" id="ARBA00022448"/>
    </source>
</evidence>
<keyword evidence="10" id="KW-0998">Cell outer membrane</keyword>
<dbReference type="InterPro" id="IPR033900">
    <property type="entry name" value="Gram_neg_porin_domain"/>
</dbReference>
<dbReference type="InterPro" id="IPR050298">
    <property type="entry name" value="Gram-neg_bact_OMP"/>
</dbReference>
<sequence>MIKITSKTSLFAALTSLLIIPKAALAEDYDVYGKVEVQIADTDTGEMRYAAEGTQIDAPFSRIGIKGERKLNEYFTAVFKYEVQVKGFESDDTTQPFSARNTYLGLKGAFGEVVVGRNDSRFKYSEGKLDNFNETQGDIAQIIAGQDRFGDTITYSSNYWNNAQFSVTYAPKDDATAEEAGFAATFIYGDRGLKKTPYYVSLSHVDSLNDVIASRIVAVYKFEQLKLGALYQHSESVDGTKSGDGYVLSASYAIDKWVPKVQLATDDSTIRQASEATQLSAGVDYLFDKQTSAYFLYTDLDLDAAADSSVALGLKYNF</sequence>
<dbReference type="PANTHER" id="PTHR34501:SF9">
    <property type="entry name" value="MAJOR OUTER MEMBRANE PROTEIN P.IA"/>
    <property type="match status" value="1"/>
</dbReference>
<keyword evidence="8" id="KW-0626">Porin</keyword>
<keyword evidence="14" id="KW-1185">Reference proteome</keyword>
<dbReference type="EMBL" id="MSCH01000003">
    <property type="protein sequence ID" value="PQJ54552.1"/>
    <property type="molecule type" value="Genomic_DNA"/>
</dbReference>
<evidence type="ECO:0000256" key="8">
    <source>
        <dbReference type="ARBA" id="ARBA00023114"/>
    </source>
</evidence>
<evidence type="ECO:0000256" key="5">
    <source>
        <dbReference type="ARBA" id="ARBA00022692"/>
    </source>
</evidence>
<name>A0A2S7UYI3_9GAMM</name>
<feature type="domain" description="Porin" evidence="12">
    <location>
        <begin position="13"/>
        <end position="303"/>
    </location>
</feature>
<keyword evidence="4" id="KW-1134">Transmembrane beta strand</keyword>
<keyword evidence="3" id="KW-0813">Transport</keyword>
<dbReference type="OrthoDB" id="8173690at2"/>
<comment type="caution">
    <text evidence="13">The sequence shown here is derived from an EMBL/GenBank/DDBJ whole genome shotgun (WGS) entry which is preliminary data.</text>
</comment>
<accession>A0A2S7UYI3</accession>
<evidence type="ECO:0000259" key="12">
    <source>
        <dbReference type="Pfam" id="PF13609"/>
    </source>
</evidence>
<evidence type="ECO:0000256" key="11">
    <source>
        <dbReference type="SAM" id="SignalP"/>
    </source>
</evidence>
<evidence type="ECO:0000256" key="7">
    <source>
        <dbReference type="ARBA" id="ARBA00023065"/>
    </source>
</evidence>
<evidence type="ECO:0000256" key="9">
    <source>
        <dbReference type="ARBA" id="ARBA00023136"/>
    </source>
</evidence>
<proteinExistence type="predicted"/>
<evidence type="ECO:0000313" key="13">
    <source>
        <dbReference type="EMBL" id="PQJ54552.1"/>
    </source>
</evidence>
<dbReference type="InterPro" id="IPR023614">
    <property type="entry name" value="Porin_dom_sf"/>
</dbReference>
<evidence type="ECO:0000256" key="4">
    <source>
        <dbReference type="ARBA" id="ARBA00022452"/>
    </source>
</evidence>
<feature type="signal peptide" evidence="11">
    <location>
        <begin position="1"/>
        <end position="26"/>
    </location>
</feature>
<organism evidence="13 14">
    <name type="scientific">Psychrosphaera saromensis</name>
    <dbReference type="NCBI Taxonomy" id="716813"/>
    <lineage>
        <taxon>Bacteria</taxon>
        <taxon>Pseudomonadati</taxon>
        <taxon>Pseudomonadota</taxon>
        <taxon>Gammaproteobacteria</taxon>
        <taxon>Alteromonadales</taxon>
        <taxon>Pseudoalteromonadaceae</taxon>
        <taxon>Psychrosphaera</taxon>
    </lineage>
</organism>
<keyword evidence="7" id="KW-0406">Ion transport</keyword>
<dbReference type="GO" id="GO:0034220">
    <property type="term" value="P:monoatomic ion transmembrane transport"/>
    <property type="evidence" value="ECO:0007669"/>
    <property type="project" value="InterPro"/>
</dbReference>
<evidence type="ECO:0000256" key="2">
    <source>
        <dbReference type="ARBA" id="ARBA00011233"/>
    </source>
</evidence>
<dbReference type="GO" id="GO:0046930">
    <property type="term" value="C:pore complex"/>
    <property type="evidence" value="ECO:0007669"/>
    <property type="project" value="UniProtKB-KW"/>
</dbReference>
<gene>
    <name evidence="13" type="ORF">BTO11_13445</name>
</gene>
<dbReference type="GO" id="GO:0009279">
    <property type="term" value="C:cell outer membrane"/>
    <property type="evidence" value="ECO:0007669"/>
    <property type="project" value="UniProtKB-SubCell"/>
</dbReference>
<comment type="subcellular location">
    <subcellularLocation>
        <location evidence="1">Cell outer membrane</location>
        <topology evidence="1">Multi-pass membrane protein</topology>
    </subcellularLocation>
</comment>
<comment type="subunit">
    <text evidence="2">Homotrimer.</text>
</comment>
<evidence type="ECO:0000256" key="10">
    <source>
        <dbReference type="ARBA" id="ARBA00023237"/>
    </source>
</evidence>
<keyword evidence="6 11" id="KW-0732">Signal</keyword>
<dbReference type="GO" id="GO:0015288">
    <property type="term" value="F:porin activity"/>
    <property type="evidence" value="ECO:0007669"/>
    <property type="project" value="UniProtKB-KW"/>
</dbReference>
<evidence type="ECO:0000256" key="1">
    <source>
        <dbReference type="ARBA" id="ARBA00004571"/>
    </source>
</evidence>
<keyword evidence="5" id="KW-0812">Transmembrane</keyword>
<evidence type="ECO:0000313" key="14">
    <source>
        <dbReference type="Proteomes" id="UP000239007"/>
    </source>
</evidence>
<dbReference type="RefSeq" id="WP_105053072.1">
    <property type="nucleotide sequence ID" value="NZ_BMYG01000001.1"/>
</dbReference>
<dbReference type="PANTHER" id="PTHR34501">
    <property type="entry name" value="PROTEIN YDDL-RELATED"/>
    <property type="match status" value="1"/>
</dbReference>
<dbReference type="InterPro" id="IPR001702">
    <property type="entry name" value="Porin_Gram-ve"/>
</dbReference>
<dbReference type="Proteomes" id="UP000239007">
    <property type="component" value="Unassembled WGS sequence"/>
</dbReference>
<dbReference type="Pfam" id="PF13609">
    <property type="entry name" value="Porin_4"/>
    <property type="match status" value="1"/>
</dbReference>
<dbReference type="AlphaFoldDB" id="A0A2S7UYI3"/>
<dbReference type="SUPFAM" id="SSF56935">
    <property type="entry name" value="Porins"/>
    <property type="match status" value="1"/>
</dbReference>
<evidence type="ECO:0000256" key="6">
    <source>
        <dbReference type="ARBA" id="ARBA00022729"/>
    </source>
</evidence>
<dbReference type="PRINTS" id="PR00182">
    <property type="entry name" value="ECOLNEIPORIN"/>
</dbReference>
<dbReference type="Gene3D" id="2.40.160.10">
    <property type="entry name" value="Porin"/>
    <property type="match status" value="1"/>
</dbReference>